<keyword evidence="7" id="KW-0653">Protein transport</keyword>
<evidence type="ECO:0000256" key="7">
    <source>
        <dbReference type="ARBA" id="ARBA00022927"/>
    </source>
</evidence>
<reference evidence="13" key="1">
    <citation type="submission" date="2021-02" db="EMBL/GenBank/DDBJ databases">
        <title>Psilocybe cubensis genome.</title>
        <authorList>
            <person name="Mckernan K.J."/>
            <person name="Crawford S."/>
            <person name="Trippe A."/>
            <person name="Kane L.T."/>
            <person name="Mclaughlin S."/>
        </authorList>
    </citation>
    <scope>NUCLEOTIDE SEQUENCE [LARGE SCALE GENOMIC DNA]</scope>
    <source>
        <strain evidence="13">MGC-MH-2018</strain>
    </source>
</reference>
<dbReference type="OrthoDB" id="5598305at2759"/>
<gene>
    <name evidence="13" type="ORF">JR316_003461</name>
</gene>
<evidence type="ECO:0000256" key="2">
    <source>
        <dbReference type="ARBA" id="ARBA00006355"/>
    </source>
</evidence>
<evidence type="ECO:0000256" key="12">
    <source>
        <dbReference type="SAM" id="MobiDB-lite"/>
    </source>
</evidence>
<comment type="subcellular location">
    <subcellularLocation>
        <location evidence="1">Mitochondrion inner membrane</location>
        <topology evidence="1">Single-pass membrane protein</topology>
    </subcellularLocation>
</comment>
<keyword evidence="4" id="KW-0813">Transport</keyword>
<evidence type="ECO:0000256" key="5">
    <source>
        <dbReference type="ARBA" id="ARBA00022692"/>
    </source>
</evidence>
<sequence length="476" mass="54449">MSTPPPPPSDNSFVPPVRRSGVRTVLSYTGIPPSWLDKRPKLPSRNWLIFLSVTSSVVGLYAYDRRRCKQIRQEYVEKVKHLSEVPADPFEVLRKVTVYGSKWPADEDYDQSLRYFRKYVKPILIAAGVDYEMIPGKRHGEIMKRVAEDIRLRRRLDLEIDIDSDVRKALPTYRSPAVRRQNELEGGIVIIGRPTFKEFMAGLKKGWTSGLEKVDEDEELARILENDSHFDEPEDPRDFDMDEPSKKSPPLSAQTSPVFSPLQIRPSFAQNSQQSPSLPTDVPAVIPPLPPLLLVSFTDYIGISQIPLMIWDFFNQRHKVLAGAQAGYRLVMNISRPIEVPESLDQQAAPDGDIQEQNLGDLDFDKQAESYYKKSLKDLPKDIEEIRTKYYESLAGKLATARELARGTREPTKAELENPPPTEVELRAERLKKERRWRNDVDGWNIIKPSTSVTWDPRFKNALRVFVDPPQESTSP</sequence>
<keyword evidence="11" id="KW-0472">Membrane</keyword>
<proteinExistence type="inferred from homology"/>
<evidence type="ECO:0000256" key="4">
    <source>
        <dbReference type="ARBA" id="ARBA00022448"/>
    </source>
</evidence>
<feature type="compositionally biased region" description="Basic and acidic residues" evidence="12">
    <location>
        <begin position="224"/>
        <end position="246"/>
    </location>
</feature>
<evidence type="ECO:0000256" key="9">
    <source>
        <dbReference type="ARBA" id="ARBA00023010"/>
    </source>
</evidence>
<evidence type="ECO:0000256" key="6">
    <source>
        <dbReference type="ARBA" id="ARBA00022792"/>
    </source>
</evidence>
<dbReference type="EMBL" id="JAFIQS010000003">
    <property type="protein sequence ID" value="KAG5171376.1"/>
    <property type="molecule type" value="Genomic_DNA"/>
</dbReference>
<keyword evidence="6" id="KW-0999">Mitochondrion inner membrane</keyword>
<protein>
    <recommendedName>
        <fullName evidence="3">Mitochondrial import inner membrane translocase subunit TIM54</fullName>
    </recommendedName>
</protein>
<dbReference type="GO" id="GO:0005743">
    <property type="term" value="C:mitochondrial inner membrane"/>
    <property type="evidence" value="ECO:0007669"/>
    <property type="project" value="UniProtKB-SubCell"/>
</dbReference>
<accession>A0A8H7Y4L4</accession>
<keyword evidence="8" id="KW-1133">Transmembrane helix</keyword>
<name>A0A8H7Y4L4_PSICU</name>
<evidence type="ECO:0000256" key="8">
    <source>
        <dbReference type="ARBA" id="ARBA00022989"/>
    </source>
</evidence>
<keyword evidence="9" id="KW-0811">Translocation</keyword>
<comment type="similarity">
    <text evidence="2">Belongs to the TIM54 family.</text>
</comment>
<dbReference type="GO" id="GO:0015031">
    <property type="term" value="P:protein transport"/>
    <property type="evidence" value="ECO:0007669"/>
    <property type="project" value="UniProtKB-KW"/>
</dbReference>
<evidence type="ECO:0000256" key="1">
    <source>
        <dbReference type="ARBA" id="ARBA00004434"/>
    </source>
</evidence>
<dbReference type="InterPro" id="IPR021056">
    <property type="entry name" value="Mt_import_IM_translocase_Tim54"/>
</dbReference>
<evidence type="ECO:0000256" key="3">
    <source>
        <dbReference type="ARBA" id="ARBA00020796"/>
    </source>
</evidence>
<comment type="caution">
    <text evidence="13">The sequence shown here is derived from an EMBL/GenBank/DDBJ whole genome shotgun (WGS) entry which is preliminary data.</text>
</comment>
<evidence type="ECO:0000256" key="11">
    <source>
        <dbReference type="ARBA" id="ARBA00023136"/>
    </source>
</evidence>
<keyword evidence="10" id="KW-0496">Mitochondrion</keyword>
<feature type="compositionally biased region" description="Basic and acidic residues" evidence="12">
    <location>
        <begin position="403"/>
        <end position="416"/>
    </location>
</feature>
<organism evidence="13">
    <name type="scientific">Psilocybe cubensis</name>
    <name type="common">Psychedelic mushroom</name>
    <name type="synonym">Stropharia cubensis</name>
    <dbReference type="NCBI Taxonomy" id="181762"/>
    <lineage>
        <taxon>Eukaryota</taxon>
        <taxon>Fungi</taxon>
        <taxon>Dikarya</taxon>
        <taxon>Basidiomycota</taxon>
        <taxon>Agaricomycotina</taxon>
        <taxon>Agaricomycetes</taxon>
        <taxon>Agaricomycetidae</taxon>
        <taxon>Agaricales</taxon>
        <taxon>Agaricineae</taxon>
        <taxon>Strophariaceae</taxon>
        <taxon>Psilocybe</taxon>
    </lineage>
</organism>
<dbReference type="Pfam" id="PF11711">
    <property type="entry name" value="Tim54"/>
    <property type="match status" value="1"/>
</dbReference>
<dbReference type="AlphaFoldDB" id="A0A8H7Y4L4"/>
<evidence type="ECO:0000313" key="13">
    <source>
        <dbReference type="EMBL" id="KAG5171376.1"/>
    </source>
</evidence>
<feature type="region of interest" description="Disordered" evidence="12">
    <location>
        <begin position="224"/>
        <end position="256"/>
    </location>
</feature>
<feature type="region of interest" description="Disordered" evidence="12">
    <location>
        <begin position="402"/>
        <end position="423"/>
    </location>
</feature>
<keyword evidence="5" id="KW-0812">Transmembrane</keyword>
<evidence type="ECO:0000256" key="10">
    <source>
        <dbReference type="ARBA" id="ARBA00023128"/>
    </source>
</evidence>